<protein>
    <submittedName>
        <fullName evidence="1">Uncharacterized protein</fullName>
    </submittedName>
</protein>
<accession>A0A5D2BXV5</accession>
<dbReference type="Proteomes" id="UP000323506">
    <property type="component" value="Chromosome D07"/>
</dbReference>
<gene>
    <name evidence="1" type="ORF">ES288_D07G131400v1</name>
</gene>
<organism evidence="1 2">
    <name type="scientific">Gossypium darwinii</name>
    <name type="common">Darwin's cotton</name>
    <name type="synonym">Gossypium barbadense var. darwinii</name>
    <dbReference type="NCBI Taxonomy" id="34276"/>
    <lineage>
        <taxon>Eukaryota</taxon>
        <taxon>Viridiplantae</taxon>
        <taxon>Streptophyta</taxon>
        <taxon>Embryophyta</taxon>
        <taxon>Tracheophyta</taxon>
        <taxon>Spermatophyta</taxon>
        <taxon>Magnoliopsida</taxon>
        <taxon>eudicotyledons</taxon>
        <taxon>Gunneridae</taxon>
        <taxon>Pentapetalae</taxon>
        <taxon>rosids</taxon>
        <taxon>malvids</taxon>
        <taxon>Malvales</taxon>
        <taxon>Malvaceae</taxon>
        <taxon>Malvoideae</taxon>
        <taxon>Gossypium</taxon>
    </lineage>
</organism>
<evidence type="ECO:0000313" key="2">
    <source>
        <dbReference type="Proteomes" id="UP000323506"/>
    </source>
</evidence>
<proteinExistence type="predicted"/>
<evidence type="ECO:0000313" key="1">
    <source>
        <dbReference type="EMBL" id="TYG61240.1"/>
    </source>
</evidence>
<reference evidence="1 2" key="1">
    <citation type="submission" date="2019-06" db="EMBL/GenBank/DDBJ databases">
        <title>WGS assembly of Gossypium darwinii.</title>
        <authorList>
            <person name="Chen Z.J."/>
            <person name="Sreedasyam A."/>
            <person name="Ando A."/>
            <person name="Song Q."/>
            <person name="De L."/>
            <person name="Hulse-Kemp A."/>
            <person name="Ding M."/>
            <person name="Ye W."/>
            <person name="Kirkbride R."/>
            <person name="Jenkins J."/>
            <person name="Plott C."/>
            <person name="Lovell J."/>
            <person name="Lin Y.-M."/>
            <person name="Vaughn R."/>
            <person name="Liu B."/>
            <person name="Li W."/>
            <person name="Simpson S."/>
            <person name="Scheffler B."/>
            <person name="Saski C."/>
            <person name="Grover C."/>
            <person name="Hu G."/>
            <person name="Conover J."/>
            <person name="Carlson J."/>
            <person name="Shu S."/>
            <person name="Boston L."/>
            <person name="Williams M."/>
            <person name="Peterson D."/>
            <person name="Mcgee K."/>
            <person name="Jones D."/>
            <person name="Wendel J."/>
            <person name="Stelly D."/>
            <person name="Grimwood J."/>
            <person name="Schmutz J."/>
        </authorList>
    </citation>
    <scope>NUCLEOTIDE SEQUENCE [LARGE SCALE GENOMIC DNA]</scope>
    <source>
        <strain evidence="1">1808015.09</strain>
    </source>
</reference>
<dbReference type="EMBL" id="CM017707">
    <property type="protein sequence ID" value="TYG61240.1"/>
    <property type="molecule type" value="Genomic_DNA"/>
</dbReference>
<dbReference type="AlphaFoldDB" id="A0A5D2BXV5"/>
<keyword evidence="2" id="KW-1185">Reference proteome</keyword>
<sequence length="72" mass="7996">MNQAKSLISIMMSKMKAFLMAIILLVFTLLTFTAPASARSLAIHKKSSYPLPKPTPSHRCSRVRGKRVCVGY</sequence>
<name>A0A5D2BXV5_GOSDA</name>